<keyword evidence="1" id="KW-0812">Transmembrane</keyword>
<evidence type="ECO:0000313" key="3">
    <source>
        <dbReference type="Proteomes" id="UP000032430"/>
    </source>
</evidence>
<proteinExistence type="predicted"/>
<feature type="transmembrane region" description="Helical" evidence="1">
    <location>
        <begin position="6"/>
        <end position="31"/>
    </location>
</feature>
<dbReference type="EMBL" id="LN614827">
    <property type="protein sequence ID" value="CEG57895.1"/>
    <property type="molecule type" value="Genomic_DNA"/>
</dbReference>
<name>A0A098G8U9_9GAMM</name>
<feature type="transmembrane region" description="Helical" evidence="1">
    <location>
        <begin position="172"/>
        <end position="192"/>
    </location>
</feature>
<reference evidence="3" key="1">
    <citation type="submission" date="2014-09" db="EMBL/GenBank/DDBJ databases">
        <authorList>
            <person name="Gomez-Valero L."/>
        </authorList>
    </citation>
    <scope>NUCLEOTIDE SEQUENCE [LARGE SCALE GENOMIC DNA]</scope>
    <source>
        <strain evidence="3">ATCC700992</strain>
    </source>
</reference>
<dbReference type="KEGG" id="lfa:LFA_2524"/>
<feature type="transmembrane region" description="Helical" evidence="1">
    <location>
        <begin position="90"/>
        <end position="118"/>
    </location>
</feature>
<keyword evidence="1" id="KW-0472">Membrane</keyword>
<gene>
    <name evidence="2" type="ORF">LFA_2524</name>
</gene>
<dbReference type="HOGENOM" id="CLU_082370_0_0_6"/>
<dbReference type="RefSeq" id="WP_045096311.1">
    <property type="nucleotide sequence ID" value="NZ_LN614827.1"/>
</dbReference>
<dbReference type="STRING" id="1212491.LFA_2524"/>
<protein>
    <recommendedName>
        <fullName evidence="4">CPBP family intramembrane metalloprotease</fullName>
    </recommendedName>
</protein>
<evidence type="ECO:0000313" key="2">
    <source>
        <dbReference type="EMBL" id="CEG57895.1"/>
    </source>
</evidence>
<dbReference type="Proteomes" id="UP000032430">
    <property type="component" value="Chromosome I"/>
</dbReference>
<feature type="transmembrane region" description="Helical" evidence="1">
    <location>
        <begin position="228"/>
        <end position="245"/>
    </location>
</feature>
<evidence type="ECO:0008006" key="4">
    <source>
        <dbReference type="Google" id="ProtNLM"/>
    </source>
</evidence>
<dbReference type="OrthoDB" id="378663at2"/>
<dbReference type="AlphaFoldDB" id="A0A098G8U9"/>
<evidence type="ECO:0000256" key="1">
    <source>
        <dbReference type="SAM" id="Phobius"/>
    </source>
</evidence>
<keyword evidence="3" id="KW-1185">Reference proteome</keyword>
<organism evidence="2 3">
    <name type="scientific">Legionella fallonii LLAP-10</name>
    <dbReference type="NCBI Taxonomy" id="1212491"/>
    <lineage>
        <taxon>Bacteria</taxon>
        <taxon>Pseudomonadati</taxon>
        <taxon>Pseudomonadota</taxon>
        <taxon>Gammaproteobacteria</taxon>
        <taxon>Legionellales</taxon>
        <taxon>Legionellaceae</taxon>
        <taxon>Legionella</taxon>
    </lineage>
</organism>
<sequence length="250" mass="28285">MIIDWPLIIVLFCLSVPGVCITITRLIYFLLPNNTDELKKRMSRFAIIQTLFMVFVMSFAGAVLSFRTGLHAPLLEALLQGKAGFDAFKIILLPTLFCALFGLLIFFILYYAVVGKILDEHSFKVMANLRQALRLDGCVLYGGVVEEVIARWGLMNLIVFFAILFAGQNSNAIIWTSIVLSGLMFGVGQIPVYLAAGCRSSRRLIYSILLLCLWQSLVFGFLFWQYGVIAAIFAHMLFHFGWYFFDMRQG</sequence>
<accession>A0A098G8U9</accession>
<keyword evidence="1" id="KW-1133">Transmembrane helix</keyword>
<feature type="transmembrane region" description="Helical" evidence="1">
    <location>
        <begin position="139"/>
        <end position="166"/>
    </location>
</feature>
<feature type="transmembrane region" description="Helical" evidence="1">
    <location>
        <begin position="51"/>
        <end position="70"/>
    </location>
</feature>